<dbReference type="FunFam" id="3.20.20.140:FF:000005">
    <property type="entry name" value="TatD family hydrolase"/>
    <property type="match status" value="1"/>
</dbReference>
<dbReference type="GO" id="GO:0016788">
    <property type="term" value="F:hydrolase activity, acting on ester bonds"/>
    <property type="evidence" value="ECO:0007669"/>
    <property type="project" value="InterPro"/>
</dbReference>
<feature type="binding site" evidence="4">
    <location>
        <position position="7"/>
    </location>
    <ligand>
        <name>a divalent metal cation</name>
        <dbReference type="ChEBI" id="CHEBI:60240"/>
        <label>1</label>
    </ligand>
</feature>
<dbReference type="InterPro" id="IPR001130">
    <property type="entry name" value="TatD-like"/>
</dbReference>
<dbReference type="PANTHER" id="PTHR46124:SF3">
    <property type="entry name" value="HYDROLASE"/>
    <property type="match status" value="1"/>
</dbReference>
<dbReference type="Pfam" id="PF01026">
    <property type="entry name" value="TatD_DNase"/>
    <property type="match status" value="1"/>
</dbReference>
<evidence type="ECO:0000256" key="1">
    <source>
        <dbReference type="ARBA" id="ARBA00009275"/>
    </source>
</evidence>
<keyword evidence="3" id="KW-0378">Hydrolase</keyword>
<evidence type="ECO:0000256" key="2">
    <source>
        <dbReference type="ARBA" id="ARBA00022723"/>
    </source>
</evidence>
<name>A0A0C1ZCV8_9VIBR</name>
<dbReference type="Proteomes" id="UP000031586">
    <property type="component" value="Unassembled WGS sequence"/>
</dbReference>
<dbReference type="CDD" id="cd01310">
    <property type="entry name" value="TatD_DNAse"/>
    <property type="match status" value="1"/>
</dbReference>
<dbReference type="SUPFAM" id="SSF51556">
    <property type="entry name" value="Metallo-dependent hydrolases"/>
    <property type="match status" value="1"/>
</dbReference>
<comment type="similarity">
    <text evidence="1">Belongs to the metallo-dependent hydrolases superfamily. TatD-type hydrolase family.</text>
</comment>
<gene>
    <name evidence="5" type="ORF">H735_00805</name>
</gene>
<keyword evidence="2 4" id="KW-0479">Metal-binding</keyword>
<dbReference type="Gene3D" id="3.20.20.140">
    <property type="entry name" value="Metal-dependent hydrolases"/>
    <property type="match status" value="1"/>
</dbReference>
<feature type="binding site" evidence="4">
    <location>
        <position position="9"/>
    </location>
    <ligand>
        <name>a divalent metal cation</name>
        <dbReference type="ChEBI" id="CHEBI:60240"/>
        <label>1</label>
    </ligand>
</feature>
<dbReference type="EMBL" id="JPRD01000003">
    <property type="protein sequence ID" value="KIF54915.1"/>
    <property type="molecule type" value="Genomic_DNA"/>
</dbReference>
<evidence type="ECO:0000313" key="6">
    <source>
        <dbReference type="Proteomes" id="UP000031586"/>
    </source>
</evidence>
<proteinExistence type="inferred from homology"/>
<accession>A0A0C1ZCV8</accession>
<feature type="binding site" evidence="4">
    <location>
        <position position="154"/>
    </location>
    <ligand>
        <name>a divalent metal cation</name>
        <dbReference type="ChEBI" id="CHEBI:60240"/>
        <label>2</label>
    </ligand>
</feature>
<dbReference type="RefSeq" id="WP_020193896.1">
    <property type="nucleotide sequence ID" value="NZ_BAOH01000001.1"/>
</dbReference>
<dbReference type="InterPro" id="IPR018228">
    <property type="entry name" value="DNase_TatD-rel_CS"/>
</dbReference>
<organism evidence="5 6">
    <name type="scientific">Vibrio owensii CAIM 1854 = LMG 25443</name>
    <dbReference type="NCBI Taxonomy" id="1229493"/>
    <lineage>
        <taxon>Bacteria</taxon>
        <taxon>Pseudomonadati</taxon>
        <taxon>Pseudomonadota</taxon>
        <taxon>Gammaproteobacteria</taxon>
        <taxon>Vibrionales</taxon>
        <taxon>Vibrionaceae</taxon>
        <taxon>Vibrio</taxon>
    </lineage>
</organism>
<dbReference type="PROSITE" id="PS01137">
    <property type="entry name" value="TATD_1"/>
    <property type="match status" value="1"/>
</dbReference>
<dbReference type="PROSITE" id="PS01091">
    <property type="entry name" value="TATD_3"/>
    <property type="match status" value="1"/>
</dbReference>
<dbReference type="PIRSF" id="PIRSF005902">
    <property type="entry name" value="DNase_TatD"/>
    <property type="match status" value="1"/>
</dbReference>
<feature type="binding site" evidence="4">
    <location>
        <position position="130"/>
    </location>
    <ligand>
        <name>a divalent metal cation</name>
        <dbReference type="ChEBI" id="CHEBI:60240"/>
        <label>2</label>
    </ligand>
</feature>
<feature type="binding site" evidence="4">
    <location>
        <position position="95"/>
    </location>
    <ligand>
        <name>a divalent metal cation</name>
        <dbReference type="ChEBI" id="CHEBI:60240"/>
        <label>1</label>
    </ligand>
</feature>
<dbReference type="PANTHER" id="PTHR46124">
    <property type="entry name" value="D-AMINOACYL-TRNA DEACYLASE"/>
    <property type="match status" value="1"/>
</dbReference>
<comment type="caution">
    <text evidence="5">The sequence shown here is derived from an EMBL/GenBank/DDBJ whole genome shotgun (WGS) entry which is preliminary data.</text>
</comment>
<sequence>MKLFDTHCHFDFDVFQEDFALQVDLAREQGVERILIPSVGPSNWARIQELANQYSHLYYALGFHPYFLQPEFEQFALELESLLSSPNRQCVAIGECGLDFAIDVPVELQEQALELQFELARRFDLPVILHSRKAHNRLIQLVKAAKLPKGGVLHAFSGSYQQAMEWIRLGFLIGVGGTITYPRANKTRDAIQRISLENIVLETDAPDMPILGYQGEPNHPSKLIHVLNELSLLHTESKQSIASQLWENSNSAFFICE</sequence>
<reference evidence="5 6" key="1">
    <citation type="submission" date="2014-07" db="EMBL/GenBank/DDBJ databases">
        <title>Unique and conserved regions in Vibrio harveyi and related species in comparison with the shrimp pathogen Vibrio harveyi CAIM 1792.</title>
        <authorList>
            <person name="Espinoza-Valles I."/>
            <person name="Vora G."/>
            <person name="Leekitcharoenphon P."/>
            <person name="Ussery D."/>
            <person name="Hoj L."/>
            <person name="Gomez-Gil B."/>
        </authorList>
    </citation>
    <scope>NUCLEOTIDE SEQUENCE [LARGE SCALE GENOMIC DNA]</scope>
    <source>
        <strain evidence="6">CAIM 1854 / LMG 25443</strain>
    </source>
</reference>
<feature type="binding site" evidence="4">
    <location>
        <position position="204"/>
    </location>
    <ligand>
        <name>a divalent metal cation</name>
        <dbReference type="ChEBI" id="CHEBI:60240"/>
        <label>1</label>
    </ligand>
</feature>
<evidence type="ECO:0000313" key="5">
    <source>
        <dbReference type="EMBL" id="KIF54915.1"/>
    </source>
</evidence>
<dbReference type="AlphaFoldDB" id="A0A0C1ZCV8"/>
<dbReference type="GO" id="GO:0005829">
    <property type="term" value="C:cytosol"/>
    <property type="evidence" value="ECO:0007669"/>
    <property type="project" value="TreeGrafter"/>
</dbReference>
<evidence type="ECO:0000256" key="4">
    <source>
        <dbReference type="PIRSR" id="PIRSR005902-1"/>
    </source>
</evidence>
<dbReference type="GO" id="GO:0046872">
    <property type="term" value="F:metal ion binding"/>
    <property type="evidence" value="ECO:0007669"/>
    <property type="project" value="UniProtKB-KW"/>
</dbReference>
<protein>
    <submittedName>
        <fullName evidence="5">Deoxyribonuclease</fullName>
    </submittedName>
</protein>
<dbReference type="InterPro" id="IPR032466">
    <property type="entry name" value="Metal_Hydrolase"/>
</dbReference>
<dbReference type="PATRIC" id="fig|1229493.5.peg.2838"/>
<evidence type="ECO:0000256" key="3">
    <source>
        <dbReference type="ARBA" id="ARBA00022801"/>
    </source>
</evidence>